<proteinExistence type="predicted"/>
<name>A0A5B7EXF8_PORTR</name>
<gene>
    <name evidence="1" type="ORF">E2C01_031351</name>
</gene>
<sequence length="64" mass="7020">MFRRVGAVWRGIGGNVVEQLSGLLLSVQGLHQIQHVVIKHEVQQVERPCGEVVTSRAFSALQGN</sequence>
<keyword evidence="2" id="KW-1185">Reference proteome</keyword>
<dbReference type="EMBL" id="VSRR010003906">
    <property type="protein sequence ID" value="MPC37857.1"/>
    <property type="molecule type" value="Genomic_DNA"/>
</dbReference>
<evidence type="ECO:0000313" key="1">
    <source>
        <dbReference type="EMBL" id="MPC37857.1"/>
    </source>
</evidence>
<reference evidence="1 2" key="1">
    <citation type="submission" date="2019-05" db="EMBL/GenBank/DDBJ databases">
        <title>Another draft genome of Portunus trituberculatus and its Hox gene families provides insights of decapod evolution.</title>
        <authorList>
            <person name="Jeong J.-H."/>
            <person name="Song I."/>
            <person name="Kim S."/>
            <person name="Choi T."/>
            <person name="Kim D."/>
            <person name="Ryu S."/>
            <person name="Kim W."/>
        </authorList>
    </citation>
    <scope>NUCLEOTIDE SEQUENCE [LARGE SCALE GENOMIC DNA]</scope>
    <source>
        <tissue evidence="1">Muscle</tissue>
    </source>
</reference>
<organism evidence="1 2">
    <name type="scientific">Portunus trituberculatus</name>
    <name type="common">Swimming crab</name>
    <name type="synonym">Neptunus trituberculatus</name>
    <dbReference type="NCBI Taxonomy" id="210409"/>
    <lineage>
        <taxon>Eukaryota</taxon>
        <taxon>Metazoa</taxon>
        <taxon>Ecdysozoa</taxon>
        <taxon>Arthropoda</taxon>
        <taxon>Crustacea</taxon>
        <taxon>Multicrustacea</taxon>
        <taxon>Malacostraca</taxon>
        <taxon>Eumalacostraca</taxon>
        <taxon>Eucarida</taxon>
        <taxon>Decapoda</taxon>
        <taxon>Pleocyemata</taxon>
        <taxon>Brachyura</taxon>
        <taxon>Eubrachyura</taxon>
        <taxon>Portunoidea</taxon>
        <taxon>Portunidae</taxon>
        <taxon>Portuninae</taxon>
        <taxon>Portunus</taxon>
    </lineage>
</organism>
<dbReference type="AlphaFoldDB" id="A0A5B7EXF8"/>
<dbReference type="Proteomes" id="UP000324222">
    <property type="component" value="Unassembled WGS sequence"/>
</dbReference>
<accession>A0A5B7EXF8</accession>
<protein>
    <submittedName>
        <fullName evidence="1">Uncharacterized protein</fullName>
    </submittedName>
</protein>
<comment type="caution">
    <text evidence="1">The sequence shown here is derived from an EMBL/GenBank/DDBJ whole genome shotgun (WGS) entry which is preliminary data.</text>
</comment>
<evidence type="ECO:0000313" key="2">
    <source>
        <dbReference type="Proteomes" id="UP000324222"/>
    </source>
</evidence>